<keyword evidence="4" id="KW-1185">Reference proteome</keyword>
<proteinExistence type="predicted"/>
<reference evidence="3 4" key="1">
    <citation type="submission" date="2020-04" db="EMBL/GenBank/DDBJ databases">
        <title>Genome sequencing of Rosenbergiella species.</title>
        <authorList>
            <person name="Alvarez-Perez S."/>
            <person name="Lievens B."/>
        </authorList>
    </citation>
    <scope>NUCLEOTIDE SEQUENCE [LARGE SCALE GENOMIC DNA]</scope>
    <source>
        <strain evidence="3 4">CdVSA20.1</strain>
    </source>
</reference>
<dbReference type="InterPro" id="IPR013024">
    <property type="entry name" value="GGCT-like"/>
</dbReference>
<accession>A0ABS5T311</accession>
<name>A0ABS5T311_9GAMM</name>
<dbReference type="InterPro" id="IPR006840">
    <property type="entry name" value="ChaC"/>
</dbReference>
<dbReference type="PANTHER" id="PTHR12192:SF2">
    <property type="entry name" value="GLUTATHIONE-SPECIFIC GAMMA-GLUTAMYLCYCLOTRANSFERASE 2"/>
    <property type="match status" value="1"/>
</dbReference>
<dbReference type="Gene3D" id="3.10.490.10">
    <property type="entry name" value="Gamma-glutamyl cyclotransferase-like"/>
    <property type="match status" value="1"/>
</dbReference>
<dbReference type="Pfam" id="PF04752">
    <property type="entry name" value="ChaC"/>
    <property type="match status" value="1"/>
</dbReference>
<comment type="caution">
    <text evidence="3">The sequence shown here is derived from an EMBL/GenBank/DDBJ whole genome shotgun (WGS) entry which is preliminary data.</text>
</comment>
<evidence type="ECO:0000313" key="4">
    <source>
        <dbReference type="Proteomes" id="UP000786875"/>
    </source>
</evidence>
<dbReference type="RefSeq" id="WP_214212351.1">
    <property type="nucleotide sequence ID" value="NZ_JABBFO010000002.1"/>
</dbReference>
<dbReference type="InterPro" id="IPR036568">
    <property type="entry name" value="GGCT-like_sf"/>
</dbReference>
<protein>
    <recommendedName>
        <fullName evidence="1">glutathione-specific gamma-glutamylcyclotransferase</fullName>
        <ecNumber evidence="1">4.3.2.7</ecNumber>
    </recommendedName>
</protein>
<evidence type="ECO:0000256" key="2">
    <source>
        <dbReference type="ARBA" id="ARBA00023239"/>
    </source>
</evidence>
<keyword evidence="2" id="KW-0456">Lyase</keyword>
<dbReference type="CDD" id="cd06661">
    <property type="entry name" value="GGCT_like"/>
    <property type="match status" value="1"/>
</dbReference>
<gene>
    <name evidence="3" type="ORF">HGT73_03930</name>
</gene>
<organism evidence="3 4">
    <name type="scientific">Rosenbergiella australiborealis</name>
    <dbReference type="NCBI Taxonomy" id="1544696"/>
    <lineage>
        <taxon>Bacteria</taxon>
        <taxon>Pseudomonadati</taxon>
        <taxon>Pseudomonadota</taxon>
        <taxon>Gammaproteobacteria</taxon>
        <taxon>Enterobacterales</taxon>
        <taxon>Erwiniaceae</taxon>
        <taxon>Rosenbergiella</taxon>
    </lineage>
</organism>
<sequence>MLTREFLKSADCQSSFGPVEEGLLLSAEQRMASLRHFLLHKPTPGPLWVFGYGSLMWNPLLDYDQVETATLTGWSRDFCLSLIAGRGTAEIPGRMLALVEGGQTIGRAFKLCCENWEAELLLLWKREMITGCYCPRWQSLLLENGNTVQGLVFVANTQHTLFRPQEDIETKAKKIADAKGPLGKNITYLQDMMATLKKYGIEEPKLRLLMDSVLTFSKTFT</sequence>
<dbReference type="EC" id="4.3.2.7" evidence="1"/>
<evidence type="ECO:0000256" key="1">
    <source>
        <dbReference type="ARBA" id="ARBA00012344"/>
    </source>
</evidence>
<dbReference type="EMBL" id="JABBFO010000002">
    <property type="protein sequence ID" value="MBT0726537.1"/>
    <property type="molecule type" value="Genomic_DNA"/>
</dbReference>
<dbReference type="SUPFAM" id="SSF110857">
    <property type="entry name" value="Gamma-glutamyl cyclotransferase-like"/>
    <property type="match status" value="1"/>
</dbReference>
<evidence type="ECO:0000313" key="3">
    <source>
        <dbReference type="EMBL" id="MBT0726537.1"/>
    </source>
</evidence>
<dbReference type="Proteomes" id="UP000786875">
    <property type="component" value="Unassembled WGS sequence"/>
</dbReference>
<dbReference type="PANTHER" id="PTHR12192">
    <property type="entry name" value="CATION TRANSPORT PROTEIN CHAC-RELATED"/>
    <property type="match status" value="1"/>
</dbReference>